<dbReference type="InterPro" id="IPR017731">
    <property type="entry name" value="TssM1-like"/>
</dbReference>
<dbReference type="InterPro" id="IPR027417">
    <property type="entry name" value="P-loop_NTPase"/>
</dbReference>
<dbReference type="Pfam" id="PF14331">
    <property type="entry name" value="IcmF-related_N"/>
    <property type="match status" value="1"/>
</dbReference>
<keyword evidence="6" id="KW-1185">Reference proteome</keyword>
<feature type="domain" description="Type VI secretion system component TssM1 N-terminal" evidence="4">
    <location>
        <begin position="224"/>
        <end position="454"/>
    </location>
</feature>
<dbReference type="Pfam" id="PF06761">
    <property type="entry name" value="IcmF-related"/>
    <property type="match status" value="1"/>
</dbReference>
<sequence length="679" mass="74612">MSASTPNRPRSMSEPSPRTRPESRFPNRARNRSRRADPAMAPRLRWWTTLAVALSVGLLGWAVMPLLGFGGLARLLPALLLLGLWYALNRHEDGRQSAANARFVEALAASRDPELKASLDELGTVRERLDAVIDRLKTQRFGARWGGQYLYQLPWYLVIGAPGSGKTTALANARLGAALGGGLDGMPVQNLGGTRNCDWWFTDEAVLIDTAGRYTTQDSRRAIDGRVWSGLLDLLKEHRPRQPVNGVLLTISLTDLAGWSDAERHNHAITIRQRLGELRAHLGIRVPVYLLCTKADLVDGFTTYFDPLDRAERGQIWGITFPVEDMPPGPLASFHAQYAALLRRLEERLPERLHQEPDIQRRGDAFAFPLRMAAFEAALADLVDTAFTAEAEEAVPLLRGIYLTSATQPGASAESPAQTFFLERLLPEVVFPEANMVGVDRKLERARRRRHVWALGGTAAAGLLLGLAGLSSHRANEALLARAEAAVAVAEERLRVLDTPPRSLTRVEDSDFLAVLPALDALRALPAGWTERAERRASLLGFGLSQGERIGLPAEDVYRRALRSVFLSRIVLRLEEQLRTGWARPDLLRQSLRAYAMIGGREPLDPAVLAEWLAADWRRTLPGPAHEAERRALGDHLAALVEAGFAPVPPDEALVSRVLDVLGQPTAPMPRTPNDGGAG</sequence>
<evidence type="ECO:0000313" key="5">
    <source>
        <dbReference type="EMBL" id="MBK4719405.1"/>
    </source>
</evidence>
<feature type="region of interest" description="Disordered" evidence="1">
    <location>
        <begin position="1"/>
        <end position="36"/>
    </location>
</feature>
<evidence type="ECO:0000256" key="1">
    <source>
        <dbReference type="SAM" id="MobiDB-lite"/>
    </source>
</evidence>
<dbReference type="SUPFAM" id="SSF52540">
    <property type="entry name" value="P-loop containing nucleoside triphosphate hydrolases"/>
    <property type="match status" value="1"/>
</dbReference>
<dbReference type="CDD" id="cd00882">
    <property type="entry name" value="Ras_like_GTPase"/>
    <property type="match status" value="1"/>
</dbReference>
<keyword evidence="2" id="KW-0812">Transmembrane</keyword>
<dbReference type="NCBIfam" id="TIGR03348">
    <property type="entry name" value="VI_IcmF"/>
    <property type="match status" value="1"/>
</dbReference>
<proteinExistence type="predicted"/>
<evidence type="ECO:0000259" key="4">
    <source>
        <dbReference type="Pfam" id="PF14331"/>
    </source>
</evidence>
<organism evidence="5 6">
    <name type="scientific">Azospirillum aestuarii</name>
    <dbReference type="NCBI Taxonomy" id="2802052"/>
    <lineage>
        <taxon>Bacteria</taxon>
        <taxon>Pseudomonadati</taxon>
        <taxon>Pseudomonadota</taxon>
        <taxon>Alphaproteobacteria</taxon>
        <taxon>Rhodospirillales</taxon>
        <taxon>Azospirillaceae</taxon>
        <taxon>Azospirillum</taxon>
    </lineage>
</organism>
<keyword evidence="2" id="KW-1133">Transmembrane helix</keyword>
<dbReference type="InterPro" id="IPR009612">
    <property type="entry name" value="IcmF-rel"/>
</dbReference>
<dbReference type="InterPro" id="IPR025743">
    <property type="entry name" value="TssM1_N"/>
</dbReference>
<dbReference type="Proteomes" id="UP000654452">
    <property type="component" value="Unassembled WGS sequence"/>
</dbReference>
<keyword evidence="2" id="KW-0472">Membrane</keyword>
<evidence type="ECO:0000256" key="2">
    <source>
        <dbReference type="SAM" id="Phobius"/>
    </source>
</evidence>
<dbReference type="EMBL" id="JAEPIV010000003">
    <property type="protein sequence ID" value="MBK4719405.1"/>
    <property type="molecule type" value="Genomic_DNA"/>
</dbReference>
<protein>
    <submittedName>
        <fullName evidence="5">Type VI secretion system membrane subunit TssM</fullName>
    </submittedName>
</protein>
<dbReference type="PANTHER" id="PTHR36153:SF1">
    <property type="entry name" value="TYPE VI SECRETION SYSTEM COMPONENT TSSM1"/>
    <property type="match status" value="1"/>
</dbReference>
<name>A0ABS1HX57_9PROT</name>
<evidence type="ECO:0000313" key="6">
    <source>
        <dbReference type="Proteomes" id="UP000654452"/>
    </source>
</evidence>
<accession>A0ABS1HX57</accession>
<feature type="compositionally biased region" description="Polar residues" evidence="1">
    <location>
        <begin position="1"/>
        <end position="16"/>
    </location>
</feature>
<dbReference type="PANTHER" id="PTHR36153">
    <property type="entry name" value="INNER MEMBRANE PROTEIN-RELATED"/>
    <property type="match status" value="1"/>
</dbReference>
<reference evidence="5 6" key="1">
    <citation type="submission" date="2021-01" db="EMBL/GenBank/DDBJ databases">
        <title>Azospirillum sp. YIM DDC1 draft genome.</title>
        <authorList>
            <person name="Wang Y.-X."/>
        </authorList>
    </citation>
    <scope>NUCLEOTIDE SEQUENCE [LARGE SCALE GENOMIC DNA]</scope>
    <source>
        <strain evidence="5 6">YIM DDC1</strain>
    </source>
</reference>
<comment type="caution">
    <text evidence="5">The sequence shown here is derived from an EMBL/GenBank/DDBJ whole genome shotgun (WGS) entry which is preliminary data.</text>
</comment>
<feature type="domain" description="IcmF-related" evidence="3">
    <location>
        <begin position="516"/>
        <end position="664"/>
    </location>
</feature>
<feature type="transmembrane region" description="Helical" evidence="2">
    <location>
        <begin position="44"/>
        <end position="63"/>
    </location>
</feature>
<feature type="transmembrane region" description="Helical" evidence="2">
    <location>
        <begin position="451"/>
        <end position="470"/>
    </location>
</feature>
<dbReference type="InterPro" id="IPR053156">
    <property type="entry name" value="T6SS_TssM-like"/>
</dbReference>
<gene>
    <name evidence="5" type="primary">tssM</name>
    <name evidence="5" type="ORF">JJL56_11030</name>
</gene>
<evidence type="ECO:0000259" key="3">
    <source>
        <dbReference type="Pfam" id="PF06761"/>
    </source>
</evidence>
<feature type="transmembrane region" description="Helical" evidence="2">
    <location>
        <begin position="69"/>
        <end position="88"/>
    </location>
</feature>